<dbReference type="OrthoDB" id="9804823at2"/>
<dbReference type="GO" id="GO:0000287">
    <property type="term" value="F:magnesium ion binding"/>
    <property type="evidence" value="ECO:0007669"/>
    <property type="project" value="UniProtKB-UniRule"/>
</dbReference>
<keyword evidence="2 8" id="KW-1277">Toxin-antitoxin system</keyword>
<proteinExistence type="inferred from homology"/>
<dbReference type="AlphaFoldDB" id="A8LUK3"/>
<dbReference type="GO" id="GO:0016787">
    <property type="term" value="F:hydrolase activity"/>
    <property type="evidence" value="ECO:0007669"/>
    <property type="project" value="UniProtKB-KW"/>
</dbReference>
<sequence length="146" mass="15250">MIILDTNVVSELMRPAPSEAVLAWFRDTPPEPLALTAVTVAELRYGIAALPEGRRKAGLAAAVTEMLTRDFPGLVLPFDQAAAEVYGAFAARHRGAGRSPGQADVMIAAIAGAHGAGVATRNLRDFEGLDLRLMDPFAAKPGAGQG</sequence>
<gene>
    <name evidence="8" type="primary">vapC</name>
    <name evidence="10" type="ordered locus">Dshi_4210</name>
</gene>
<dbReference type="Gene3D" id="3.40.50.1010">
    <property type="entry name" value="5'-nuclease"/>
    <property type="match status" value="1"/>
</dbReference>
<keyword evidence="8" id="KW-0800">Toxin</keyword>
<evidence type="ECO:0000256" key="3">
    <source>
        <dbReference type="ARBA" id="ARBA00022722"/>
    </source>
</evidence>
<evidence type="ECO:0000259" key="9">
    <source>
        <dbReference type="Pfam" id="PF01850"/>
    </source>
</evidence>
<keyword evidence="6 8" id="KW-0460">Magnesium</keyword>
<dbReference type="InterPro" id="IPR029060">
    <property type="entry name" value="PIN-like_dom_sf"/>
</dbReference>
<evidence type="ECO:0000313" key="11">
    <source>
        <dbReference type="Proteomes" id="UP000006833"/>
    </source>
</evidence>
<dbReference type="PANTHER" id="PTHR33653:SF1">
    <property type="entry name" value="RIBONUCLEASE VAPC2"/>
    <property type="match status" value="1"/>
</dbReference>
<feature type="binding site" evidence="8">
    <location>
        <position position="5"/>
    </location>
    <ligand>
        <name>Mg(2+)</name>
        <dbReference type="ChEBI" id="CHEBI:18420"/>
    </ligand>
</feature>
<dbReference type="PANTHER" id="PTHR33653">
    <property type="entry name" value="RIBONUCLEASE VAPC2"/>
    <property type="match status" value="1"/>
</dbReference>
<dbReference type="Proteomes" id="UP000006833">
    <property type="component" value="Plasmid pDSHI05"/>
</dbReference>
<dbReference type="CDD" id="cd18731">
    <property type="entry name" value="PIN_NgFitB-like"/>
    <property type="match status" value="1"/>
</dbReference>
<evidence type="ECO:0000256" key="1">
    <source>
        <dbReference type="ARBA" id="ARBA00001946"/>
    </source>
</evidence>
<reference evidence="11" key="1">
    <citation type="journal article" date="2010" name="ISME J.">
        <title>The complete genome sequence of the algal symbiont Dinoroseobacter shibae: a hitchhiker's guide to life in the sea.</title>
        <authorList>
            <person name="Wagner-Dobler I."/>
            <person name="Ballhausen B."/>
            <person name="Berger M."/>
            <person name="Brinkhoff T."/>
            <person name="Buchholz I."/>
            <person name="Bunk B."/>
            <person name="Cypionka H."/>
            <person name="Daniel R."/>
            <person name="Drepper T."/>
            <person name="Gerdts G."/>
            <person name="Hahnke S."/>
            <person name="Han C."/>
            <person name="Jahn D."/>
            <person name="Kalhoefer D."/>
            <person name="Kiss H."/>
            <person name="Klenk H.P."/>
            <person name="Kyrpides N."/>
            <person name="Liebl W."/>
            <person name="Liesegang H."/>
            <person name="Meincke L."/>
            <person name="Pati A."/>
            <person name="Petersen J."/>
            <person name="Piekarski T."/>
            <person name="Pommerenke C."/>
            <person name="Pradella S."/>
            <person name="Pukall R."/>
            <person name="Rabus R."/>
            <person name="Stackebrandt E."/>
            <person name="Thole S."/>
            <person name="Thompson L."/>
            <person name="Tielen P."/>
            <person name="Tomasch J."/>
            <person name="von Jan M."/>
            <person name="Wanphrut N."/>
            <person name="Wichels A."/>
            <person name="Zech H."/>
            <person name="Simon M."/>
        </authorList>
    </citation>
    <scope>NUCLEOTIDE SEQUENCE [LARGE SCALE GENOMIC DNA]</scope>
    <source>
        <strain evidence="11">DSM 16493 / NCIMB 14021 / DFL 12</strain>
        <plasmid evidence="11">Plasmid pDSHI05</plasmid>
    </source>
</reference>
<comment type="cofactor">
    <cofactor evidence="1 8">
        <name>Mg(2+)</name>
        <dbReference type="ChEBI" id="CHEBI:18420"/>
    </cofactor>
</comment>
<evidence type="ECO:0000256" key="7">
    <source>
        <dbReference type="ARBA" id="ARBA00038093"/>
    </source>
</evidence>
<protein>
    <recommendedName>
        <fullName evidence="8">Ribonuclease VapC</fullName>
        <shortName evidence="8">RNase VapC</shortName>
        <ecNumber evidence="8">3.1.-.-</ecNumber>
    </recommendedName>
    <alternativeName>
        <fullName evidence="8">Toxin VapC</fullName>
    </alternativeName>
</protein>
<dbReference type="EC" id="3.1.-.-" evidence="8"/>
<evidence type="ECO:0000313" key="10">
    <source>
        <dbReference type="EMBL" id="ABV95920.1"/>
    </source>
</evidence>
<evidence type="ECO:0000256" key="8">
    <source>
        <dbReference type="HAMAP-Rule" id="MF_00265"/>
    </source>
</evidence>
<dbReference type="eggNOG" id="COG1487">
    <property type="taxonomic scope" value="Bacteria"/>
</dbReference>
<dbReference type="SUPFAM" id="SSF88723">
    <property type="entry name" value="PIN domain-like"/>
    <property type="match status" value="1"/>
</dbReference>
<dbReference type="GO" id="GO:0090729">
    <property type="term" value="F:toxin activity"/>
    <property type="evidence" value="ECO:0007669"/>
    <property type="project" value="UniProtKB-KW"/>
</dbReference>
<evidence type="ECO:0000256" key="6">
    <source>
        <dbReference type="ARBA" id="ARBA00022842"/>
    </source>
</evidence>
<dbReference type="HOGENOM" id="CLU_118482_8_2_5"/>
<organism evidence="10 11">
    <name type="scientific">Dinoroseobacter shibae (strain DSM 16493 / NCIMB 14021 / DFL 12)</name>
    <dbReference type="NCBI Taxonomy" id="398580"/>
    <lineage>
        <taxon>Bacteria</taxon>
        <taxon>Pseudomonadati</taxon>
        <taxon>Pseudomonadota</taxon>
        <taxon>Alphaproteobacteria</taxon>
        <taxon>Rhodobacterales</taxon>
        <taxon>Roseobacteraceae</taxon>
        <taxon>Dinoroseobacter</taxon>
    </lineage>
</organism>
<comment type="function">
    <text evidence="8">Toxic component of a toxin-antitoxin (TA) system. An RNase.</text>
</comment>
<keyword evidence="4 8" id="KW-0479">Metal-binding</keyword>
<dbReference type="RefSeq" id="WP_012187487.1">
    <property type="nucleotide sequence ID" value="NC_009959.1"/>
</dbReference>
<dbReference type="InterPro" id="IPR002716">
    <property type="entry name" value="PIN_dom"/>
</dbReference>
<dbReference type="InterPro" id="IPR022907">
    <property type="entry name" value="VapC_family"/>
</dbReference>
<geneLocation type="plasmid" evidence="10 11">
    <name>pDSHI05</name>
</geneLocation>
<dbReference type="GO" id="GO:0004540">
    <property type="term" value="F:RNA nuclease activity"/>
    <property type="evidence" value="ECO:0007669"/>
    <property type="project" value="InterPro"/>
</dbReference>
<feature type="domain" description="PIN" evidence="9">
    <location>
        <begin position="2"/>
        <end position="124"/>
    </location>
</feature>
<keyword evidence="11" id="KW-1185">Reference proteome</keyword>
<feature type="binding site" evidence="8">
    <location>
        <position position="104"/>
    </location>
    <ligand>
        <name>Mg(2+)</name>
        <dbReference type="ChEBI" id="CHEBI:18420"/>
    </ligand>
</feature>
<evidence type="ECO:0000256" key="5">
    <source>
        <dbReference type="ARBA" id="ARBA00022801"/>
    </source>
</evidence>
<dbReference type="HAMAP" id="MF_00265">
    <property type="entry name" value="VapC_Nob1"/>
    <property type="match status" value="1"/>
</dbReference>
<accession>A8LUK3</accession>
<dbReference type="Pfam" id="PF01850">
    <property type="entry name" value="PIN"/>
    <property type="match status" value="1"/>
</dbReference>
<name>A8LUK3_DINSH</name>
<dbReference type="InterPro" id="IPR050556">
    <property type="entry name" value="Type_II_TA_system_RNase"/>
</dbReference>
<evidence type="ECO:0000256" key="2">
    <source>
        <dbReference type="ARBA" id="ARBA00022649"/>
    </source>
</evidence>
<keyword evidence="10" id="KW-0614">Plasmid</keyword>
<keyword evidence="3 8" id="KW-0540">Nuclease</keyword>
<dbReference type="EMBL" id="CP000835">
    <property type="protein sequence ID" value="ABV95920.1"/>
    <property type="molecule type" value="Genomic_DNA"/>
</dbReference>
<keyword evidence="5 8" id="KW-0378">Hydrolase</keyword>
<dbReference type="KEGG" id="dsh:Dshi_4210"/>
<evidence type="ECO:0000256" key="4">
    <source>
        <dbReference type="ARBA" id="ARBA00022723"/>
    </source>
</evidence>
<comment type="similarity">
    <text evidence="7 8">Belongs to the PINc/VapC protein family.</text>
</comment>